<proteinExistence type="inferred from homology"/>
<keyword evidence="3" id="KW-0808">Transferase</keyword>
<dbReference type="Gene3D" id="3.30.470.10">
    <property type="match status" value="1"/>
</dbReference>
<dbReference type="eggNOG" id="COG0115">
    <property type="taxonomic scope" value="Bacteria"/>
</dbReference>
<dbReference type="GO" id="GO:0008696">
    <property type="term" value="F:4-amino-4-deoxychorismate lyase activity"/>
    <property type="evidence" value="ECO:0007669"/>
    <property type="project" value="TreeGrafter"/>
</dbReference>
<sequence length="267" mass="29376">MAVAPELWIDGRPAGLEDLGHQALINYGALTSFVVEQGGVRGLDRHLDRLDRWALELFGEAVAEERLRAQMRAALGGRTEAWLRVSLFSRELSLRQPDWIGAPQVMISVSPPPSPLADGVRLQSQTYAREAPHLKHVAAMGLLRARRMARLAGYDDALFTDIEGRICEGSLWNVVFIQGDTVVWPDALMLDGVTQTLIREALDRAGSPQRTEVVRLSDLPRFNGAFACNSATPVAGIAAIDDHVFTAATDAVQHLNALWRSQPRQKI</sequence>
<organism evidence="3 4">
    <name type="scientific">Brevundimonas naejangsanensis</name>
    <dbReference type="NCBI Taxonomy" id="588932"/>
    <lineage>
        <taxon>Bacteria</taxon>
        <taxon>Pseudomonadati</taxon>
        <taxon>Pseudomonadota</taxon>
        <taxon>Alphaproteobacteria</taxon>
        <taxon>Caulobacterales</taxon>
        <taxon>Caulobacteraceae</taxon>
        <taxon>Brevundimonas</taxon>
    </lineage>
</organism>
<evidence type="ECO:0000256" key="1">
    <source>
        <dbReference type="ARBA" id="ARBA00009320"/>
    </source>
</evidence>
<dbReference type="GO" id="GO:0005829">
    <property type="term" value="C:cytosol"/>
    <property type="evidence" value="ECO:0007669"/>
    <property type="project" value="TreeGrafter"/>
</dbReference>
<dbReference type="AlphaFoldDB" id="A0A172Y5K3"/>
<dbReference type="InterPro" id="IPR050571">
    <property type="entry name" value="Class-IV_PLP-Dep_Aminotrnsfr"/>
</dbReference>
<dbReference type="Proteomes" id="UP000077603">
    <property type="component" value="Chromosome"/>
</dbReference>
<dbReference type="NCBIfam" id="NF006734">
    <property type="entry name" value="PRK09266.1"/>
    <property type="match status" value="1"/>
</dbReference>
<dbReference type="KEGG" id="bne:DA69_06980"/>
<dbReference type="RefSeq" id="WP_025976673.1">
    <property type="nucleotide sequence ID" value="NZ_CP015614.1"/>
</dbReference>
<dbReference type="STRING" id="588932.DA69_06980"/>
<dbReference type="InterPro" id="IPR043132">
    <property type="entry name" value="BCAT-like_C"/>
</dbReference>
<dbReference type="InterPro" id="IPR001544">
    <property type="entry name" value="Aminotrans_IV"/>
</dbReference>
<dbReference type="InterPro" id="IPR036038">
    <property type="entry name" value="Aminotransferase-like"/>
</dbReference>
<dbReference type="OrthoDB" id="8912228at2"/>
<keyword evidence="4" id="KW-1185">Reference proteome</keyword>
<comment type="similarity">
    <text evidence="1">Belongs to the class-IV pyridoxal-phosphate-dependent aminotransferase family.</text>
</comment>
<dbReference type="InterPro" id="IPR043131">
    <property type="entry name" value="BCAT-like_N"/>
</dbReference>
<dbReference type="EMBL" id="CP015614">
    <property type="protein sequence ID" value="ANF54504.1"/>
    <property type="molecule type" value="Genomic_DNA"/>
</dbReference>
<dbReference type="SUPFAM" id="SSF56752">
    <property type="entry name" value="D-aminoacid aminotransferase-like PLP-dependent enzymes"/>
    <property type="match status" value="1"/>
</dbReference>
<dbReference type="Gene3D" id="3.20.10.10">
    <property type="entry name" value="D-amino Acid Aminotransferase, subunit A, domain 2"/>
    <property type="match status" value="1"/>
</dbReference>
<evidence type="ECO:0000313" key="4">
    <source>
        <dbReference type="Proteomes" id="UP000077603"/>
    </source>
</evidence>
<dbReference type="PANTHER" id="PTHR42743">
    <property type="entry name" value="AMINO-ACID AMINOTRANSFERASE"/>
    <property type="match status" value="1"/>
</dbReference>
<evidence type="ECO:0000256" key="2">
    <source>
        <dbReference type="ARBA" id="ARBA00014472"/>
    </source>
</evidence>
<dbReference type="PANTHER" id="PTHR42743:SF2">
    <property type="entry name" value="AMINODEOXYCHORISMATE LYASE"/>
    <property type="match status" value="1"/>
</dbReference>
<dbReference type="GO" id="GO:0008153">
    <property type="term" value="P:4-aminobenzoate biosynthetic process"/>
    <property type="evidence" value="ECO:0007669"/>
    <property type="project" value="TreeGrafter"/>
</dbReference>
<dbReference type="Pfam" id="PF01063">
    <property type="entry name" value="Aminotran_4"/>
    <property type="match status" value="1"/>
</dbReference>
<evidence type="ECO:0000313" key="3">
    <source>
        <dbReference type="EMBL" id="ANF54504.1"/>
    </source>
</evidence>
<gene>
    <name evidence="3" type="ORF">DA69_06980</name>
</gene>
<accession>A0A172Y5K3</accession>
<reference evidence="3 4" key="1">
    <citation type="journal article" date="2014" name="Genome Announc.">
        <title>Genome Sequence of a Promising Hydrogen-Producing Facultative Anaerobic Bacterium, Brevundimonas naejangsanensis Strain B1.</title>
        <authorList>
            <person name="Su H."/>
            <person name="Zhang T."/>
            <person name="Bao M."/>
            <person name="Jiang Y."/>
            <person name="Wang Y."/>
            <person name="Tan T."/>
        </authorList>
    </citation>
    <scope>NUCLEOTIDE SEQUENCE [LARGE SCALE GENOMIC DNA]</scope>
    <source>
        <strain evidence="3 4">B1</strain>
    </source>
</reference>
<keyword evidence="3" id="KW-0032">Aminotransferase</keyword>
<dbReference type="GO" id="GO:0008483">
    <property type="term" value="F:transaminase activity"/>
    <property type="evidence" value="ECO:0007669"/>
    <property type="project" value="UniProtKB-KW"/>
</dbReference>
<protein>
    <recommendedName>
        <fullName evidence="2">Probable branched-chain-amino-acid aminotransferase</fullName>
    </recommendedName>
</protein>
<name>A0A172Y5K3_9CAUL</name>